<feature type="domain" description="CusB-like beta-barrel" evidence="5">
    <location>
        <begin position="210"/>
        <end position="285"/>
    </location>
</feature>
<evidence type="ECO:0000313" key="7">
    <source>
        <dbReference type="Proteomes" id="UP000184048"/>
    </source>
</evidence>
<dbReference type="PANTHER" id="PTHR30469:SF33">
    <property type="entry name" value="SLR1207 PROTEIN"/>
    <property type="match status" value="1"/>
</dbReference>
<reference evidence="6 7" key="1">
    <citation type="submission" date="2016-11" db="EMBL/GenBank/DDBJ databases">
        <authorList>
            <person name="Jaros S."/>
            <person name="Januszkiewicz K."/>
            <person name="Wedrychowicz H."/>
        </authorList>
    </citation>
    <scope>NUCLEOTIDE SEQUENCE [LARGE SCALE GENOMIC DNA]</scope>
    <source>
        <strain evidence="6 7">DSM 18119</strain>
    </source>
</reference>
<comment type="similarity">
    <text evidence="1">Belongs to the membrane fusion protein (MFP) (TC 8.A.1) family.</text>
</comment>
<evidence type="ECO:0000259" key="5">
    <source>
        <dbReference type="Pfam" id="PF25954"/>
    </source>
</evidence>
<proteinExistence type="inferred from homology"/>
<sequence length="420" mass="45856">MKKRSIILIALLILAAVATVIYFRNNNKTRPVDLQTTKAQYGYIGKSVTATGTIQPVDTVIVGAQVSGVVKAVYADFNNTVKKGQLLAKVDPSIVSTQIEQAKATLANAQSNLEYQVTNFNRQQQLFDLGAISKADYQLALNQYNIAKAVVNNASAQVKLSQRNLYYTNIYSPITGVVLNKNISAGQTIASSFSSPTLFVIAKDLSKIQVNANVDEADIGGVKPGQHVSFTVDAFPDELFYGTVQKIYLHPYVSANVVTYPTLITIDNRQMKLRPGMTASITIYTQEDSNALLIPAKALRFKPDSSLLIKYVLKKAERLQHSQLEKNASRGDSSATGKNENNRTIAMIWIKSGDTLIQKKVWTGMNDGTSAQVIKGLKTDEEVITGVNGNGNATATNAQRSPFMPQMRRQSGGGQRQRTN</sequence>
<protein>
    <submittedName>
        <fullName evidence="6">HlyD family secretion protein</fullName>
    </submittedName>
</protein>
<dbReference type="FunFam" id="2.40.30.170:FF:000010">
    <property type="entry name" value="Efflux RND transporter periplasmic adaptor subunit"/>
    <property type="match status" value="1"/>
</dbReference>
<dbReference type="GO" id="GO:0015562">
    <property type="term" value="F:efflux transmembrane transporter activity"/>
    <property type="evidence" value="ECO:0007669"/>
    <property type="project" value="TreeGrafter"/>
</dbReference>
<evidence type="ECO:0000259" key="3">
    <source>
        <dbReference type="Pfam" id="PF25876"/>
    </source>
</evidence>
<dbReference type="Pfam" id="PF25876">
    <property type="entry name" value="HH_MFP_RND"/>
    <property type="match status" value="1"/>
</dbReference>
<gene>
    <name evidence="6" type="ORF">SAMN02745131_00093</name>
</gene>
<dbReference type="OrthoDB" id="9809068at2"/>
<feature type="domain" description="Multidrug resistance protein MdtA-like alpha-helical hairpin" evidence="3">
    <location>
        <begin position="99"/>
        <end position="168"/>
    </location>
</feature>
<accession>A0A1M4SF22</accession>
<dbReference type="NCBIfam" id="TIGR01730">
    <property type="entry name" value="RND_mfp"/>
    <property type="match status" value="1"/>
</dbReference>
<dbReference type="RefSeq" id="WP_072833277.1">
    <property type="nucleotide sequence ID" value="NZ_FQUU01000001.1"/>
</dbReference>
<keyword evidence="7" id="KW-1185">Reference proteome</keyword>
<evidence type="ECO:0000313" key="6">
    <source>
        <dbReference type="EMBL" id="SHE30775.1"/>
    </source>
</evidence>
<dbReference type="Pfam" id="PF25917">
    <property type="entry name" value="BSH_RND"/>
    <property type="match status" value="1"/>
</dbReference>
<evidence type="ECO:0000259" key="4">
    <source>
        <dbReference type="Pfam" id="PF25917"/>
    </source>
</evidence>
<dbReference type="Gene3D" id="2.40.50.100">
    <property type="match status" value="2"/>
</dbReference>
<dbReference type="Pfam" id="PF25954">
    <property type="entry name" value="Beta-barrel_RND_2"/>
    <property type="match status" value="1"/>
</dbReference>
<organism evidence="6 7">
    <name type="scientific">Flavisolibacter ginsengisoli DSM 18119</name>
    <dbReference type="NCBI Taxonomy" id="1121884"/>
    <lineage>
        <taxon>Bacteria</taxon>
        <taxon>Pseudomonadati</taxon>
        <taxon>Bacteroidota</taxon>
        <taxon>Chitinophagia</taxon>
        <taxon>Chitinophagales</taxon>
        <taxon>Chitinophagaceae</taxon>
        <taxon>Flavisolibacter</taxon>
    </lineage>
</organism>
<feature type="compositionally biased region" description="Low complexity" evidence="2">
    <location>
        <begin position="388"/>
        <end position="398"/>
    </location>
</feature>
<dbReference type="InterPro" id="IPR058792">
    <property type="entry name" value="Beta-barrel_RND_2"/>
</dbReference>
<dbReference type="GO" id="GO:1990281">
    <property type="term" value="C:efflux pump complex"/>
    <property type="evidence" value="ECO:0007669"/>
    <property type="project" value="TreeGrafter"/>
</dbReference>
<dbReference type="EMBL" id="FQUU01000001">
    <property type="protein sequence ID" value="SHE30775.1"/>
    <property type="molecule type" value="Genomic_DNA"/>
</dbReference>
<feature type="region of interest" description="Disordered" evidence="2">
    <location>
        <begin position="388"/>
        <end position="420"/>
    </location>
</feature>
<dbReference type="PANTHER" id="PTHR30469">
    <property type="entry name" value="MULTIDRUG RESISTANCE PROTEIN MDTA"/>
    <property type="match status" value="1"/>
</dbReference>
<feature type="compositionally biased region" description="Gly residues" evidence="2">
    <location>
        <begin position="411"/>
        <end position="420"/>
    </location>
</feature>
<evidence type="ECO:0000256" key="1">
    <source>
        <dbReference type="ARBA" id="ARBA00009477"/>
    </source>
</evidence>
<dbReference type="InterPro" id="IPR058624">
    <property type="entry name" value="MdtA-like_HH"/>
</dbReference>
<dbReference type="Gene3D" id="2.40.30.170">
    <property type="match status" value="1"/>
</dbReference>
<dbReference type="SUPFAM" id="SSF111369">
    <property type="entry name" value="HlyD-like secretion proteins"/>
    <property type="match status" value="1"/>
</dbReference>
<dbReference type="InterPro" id="IPR006143">
    <property type="entry name" value="RND_pump_MFP"/>
</dbReference>
<dbReference type="Proteomes" id="UP000184048">
    <property type="component" value="Unassembled WGS sequence"/>
</dbReference>
<name>A0A1M4SF22_9BACT</name>
<evidence type="ECO:0000256" key="2">
    <source>
        <dbReference type="SAM" id="MobiDB-lite"/>
    </source>
</evidence>
<feature type="domain" description="Multidrug resistance protein MdtA-like barrel-sandwich hybrid" evidence="4">
    <location>
        <begin position="59"/>
        <end position="196"/>
    </location>
</feature>
<dbReference type="STRING" id="1121884.SAMN02745131_00093"/>
<dbReference type="AlphaFoldDB" id="A0A1M4SF22"/>
<dbReference type="InterPro" id="IPR058625">
    <property type="entry name" value="MdtA-like_BSH"/>
</dbReference>